<dbReference type="AlphaFoldDB" id="A0A2M7Q8F1"/>
<dbReference type="InterPro" id="IPR007016">
    <property type="entry name" value="O-antigen_ligase-rel_domated"/>
</dbReference>
<dbReference type="Pfam" id="PF04932">
    <property type="entry name" value="Wzy_C"/>
    <property type="match status" value="1"/>
</dbReference>
<evidence type="ECO:0000256" key="2">
    <source>
        <dbReference type="ARBA" id="ARBA00022692"/>
    </source>
</evidence>
<evidence type="ECO:0000256" key="5">
    <source>
        <dbReference type="SAM" id="Phobius"/>
    </source>
</evidence>
<comment type="subcellular location">
    <subcellularLocation>
        <location evidence="1">Membrane</location>
        <topology evidence="1">Multi-pass membrane protein</topology>
    </subcellularLocation>
</comment>
<feature type="transmembrane region" description="Helical" evidence="5">
    <location>
        <begin position="75"/>
        <end position="95"/>
    </location>
</feature>
<organism evidence="7 8">
    <name type="scientific">Candidatus Wolfebacteria bacterium CG_4_10_14_0_8_um_filter_37_11</name>
    <dbReference type="NCBI Taxonomy" id="1975062"/>
    <lineage>
        <taxon>Bacteria</taxon>
        <taxon>Candidatus Wolfeibacteriota</taxon>
    </lineage>
</organism>
<evidence type="ECO:0000256" key="3">
    <source>
        <dbReference type="ARBA" id="ARBA00022989"/>
    </source>
</evidence>
<keyword evidence="4 5" id="KW-0472">Membrane</keyword>
<dbReference type="PANTHER" id="PTHR37422">
    <property type="entry name" value="TEICHURONIC ACID BIOSYNTHESIS PROTEIN TUAE"/>
    <property type="match status" value="1"/>
</dbReference>
<accession>A0A2M7Q8F1</accession>
<feature type="transmembrane region" description="Helical" evidence="5">
    <location>
        <begin position="223"/>
        <end position="249"/>
    </location>
</feature>
<evidence type="ECO:0000313" key="8">
    <source>
        <dbReference type="Proteomes" id="UP000230363"/>
    </source>
</evidence>
<evidence type="ECO:0000256" key="4">
    <source>
        <dbReference type="ARBA" id="ARBA00023136"/>
    </source>
</evidence>
<feature type="transmembrane region" description="Helical" evidence="5">
    <location>
        <begin position="115"/>
        <end position="133"/>
    </location>
</feature>
<feature type="transmembrane region" description="Helical" evidence="5">
    <location>
        <begin position="379"/>
        <end position="403"/>
    </location>
</feature>
<name>A0A2M7Q8F1_9BACT</name>
<reference evidence="8" key="1">
    <citation type="submission" date="2017-09" db="EMBL/GenBank/DDBJ databases">
        <title>Depth-based differentiation of microbial function through sediment-hosted aquifers and enrichment of novel symbionts in the deep terrestrial subsurface.</title>
        <authorList>
            <person name="Probst A.J."/>
            <person name="Ladd B."/>
            <person name="Jarett J.K."/>
            <person name="Geller-Mcgrath D.E."/>
            <person name="Sieber C.M.K."/>
            <person name="Emerson J.B."/>
            <person name="Anantharaman K."/>
            <person name="Thomas B.C."/>
            <person name="Malmstrom R."/>
            <person name="Stieglmeier M."/>
            <person name="Klingl A."/>
            <person name="Woyke T."/>
            <person name="Ryan C.M."/>
            <person name="Banfield J.F."/>
        </authorList>
    </citation>
    <scope>NUCLEOTIDE SEQUENCE [LARGE SCALE GENOMIC DNA]</scope>
</reference>
<dbReference type="Proteomes" id="UP000230363">
    <property type="component" value="Unassembled WGS sequence"/>
</dbReference>
<dbReference type="EMBL" id="PFKZ01000020">
    <property type="protein sequence ID" value="PIY59663.1"/>
    <property type="molecule type" value="Genomic_DNA"/>
</dbReference>
<dbReference type="InterPro" id="IPR051533">
    <property type="entry name" value="WaaL-like"/>
</dbReference>
<dbReference type="GO" id="GO:0016020">
    <property type="term" value="C:membrane"/>
    <property type="evidence" value="ECO:0007669"/>
    <property type="project" value="UniProtKB-SubCell"/>
</dbReference>
<evidence type="ECO:0000256" key="1">
    <source>
        <dbReference type="ARBA" id="ARBA00004141"/>
    </source>
</evidence>
<gene>
    <name evidence="7" type="ORF">COY96_00555</name>
</gene>
<sequence length="491" mass="56106">MNLFKLTKFFLYIVSFSVIIVSRSTLFPFIVGKYAFFRTTVALAAIFFVWHWAINSKQELVNRNQKSALVTSYQFLITNPLVVAVSIFALIYIISGFFGYNPSFSFWSNFERGEGGLQMLFLLVYFLLLTAVFRDEKSWRKMLIVASWAATLVVAYGLGAILGIKAFVGEGLCARFAGSLGNPAYLGTYMLFAIFYTVYLAVNRKQEPETSKQELVNRNQKSALVTSYQFLITNSWFGLSAIFVIFLLLSQTRGAFLGLGAAIIFGLFYLFFNSSVSKKIRLVSLSLAAILIISGSLTVKFRNSINLSLPFCGEEGMRILDVSLNTQNFQTRLWLWQQSIIIFKEKPIFGWGMENFNVAFEKHYDSRFKVWYDRAHNIFFDYLTMTGILGLLSFIGIFVVYYWQFFKKTLISADKKLINADYQHKSAQIGINQCLQNALLFAMPIAYLVQGLVLFDVLPIYINLFLFLAFANYKFSKQEIGTSKQEPEIKK</sequence>
<feature type="transmembrane region" description="Helical" evidence="5">
    <location>
        <begin position="36"/>
        <end position="54"/>
    </location>
</feature>
<feature type="domain" description="O-antigen ligase-related" evidence="6">
    <location>
        <begin position="240"/>
        <end position="395"/>
    </location>
</feature>
<feature type="transmembrane region" description="Helical" evidence="5">
    <location>
        <begin position="9"/>
        <end position="30"/>
    </location>
</feature>
<feature type="transmembrane region" description="Helical" evidence="5">
    <location>
        <begin position="255"/>
        <end position="272"/>
    </location>
</feature>
<keyword evidence="3 5" id="KW-1133">Transmembrane helix</keyword>
<feature type="transmembrane region" description="Helical" evidence="5">
    <location>
        <begin position="184"/>
        <end position="202"/>
    </location>
</feature>
<dbReference type="PANTHER" id="PTHR37422:SF13">
    <property type="entry name" value="LIPOPOLYSACCHARIDE BIOSYNTHESIS PROTEIN PA4999-RELATED"/>
    <property type="match status" value="1"/>
</dbReference>
<evidence type="ECO:0000259" key="6">
    <source>
        <dbReference type="Pfam" id="PF04932"/>
    </source>
</evidence>
<proteinExistence type="predicted"/>
<feature type="transmembrane region" description="Helical" evidence="5">
    <location>
        <begin position="445"/>
        <end position="470"/>
    </location>
</feature>
<evidence type="ECO:0000313" key="7">
    <source>
        <dbReference type="EMBL" id="PIY59663.1"/>
    </source>
</evidence>
<feature type="transmembrane region" description="Helical" evidence="5">
    <location>
        <begin position="145"/>
        <end position="164"/>
    </location>
</feature>
<comment type="caution">
    <text evidence="7">The sequence shown here is derived from an EMBL/GenBank/DDBJ whole genome shotgun (WGS) entry which is preliminary data.</text>
</comment>
<protein>
    <recommendedName>
        <fullName evidence="6">O-antigen ligase-related domain-containing protein</fullName>
    </recommendedName>
</protein>
<keyword evidence="2 5" id="KW-0812">Transmembrane</keyword>